<organism evidence="1 2">
    <name type="scientific">Abeliophyllum distichum</name>
    <dbReference type="NCBI Taxonomy" id="126358"/>
    <lineage>
        <taxon>Eukaryota</taxon>
        <taxon>Viridiplantae</taxon>
        <taxon>Streptophyta</taxon>
        <taxon>Embryophyta</taxon>
        <taxon>Tracheophyta</taxon>
        <taxon>Spermatophyta</taxon>
        <taxon>Magnoliopsida</taxon>
        <taxon>eudicotyledons</taxon>
        <taxon>Gunneridae</taxon>
        <taxon>Pentapetalae</taxon>
        <taxon>asterids</taxon>
        <taxon>lamiids</taxon>
        <taxon>Lamiales</taxon>
        <taxon>Oleaceae</taxon>
        <taxon>Forsythieae</taxon>
        <taxon>Abeliophyllum</taxon>
    </lineage>
</organism>
<sequence>MAYNRSDDDFNGLNDISILDDIIDQFGRSTDPIDLKDVHEDVETQTTISSSTKRKAKSWQHCELVPTGKLMNRVLEFKAQCKHYQEKFSWQRRIGMTHLNRRFIKCQYRH</sequence>
<proteinExistence type="predicted"/>
<dbReference type="Proteomes" id="UP001604336">
    <property type="component" value="Unassembled WGS sequence"/>
</dbReference>
<keyword evidence="2" id="KW-1185">Reference proteome</keyword>
<protein>
    <submittedName>
        <fullName evidence="1">Uncharacterized protein</fullName>
    </submittedName>
</protein>
<evidence type="ECO:0000313" key="2">
    <source>
        <dbReference type="Proteomes" id="UP001604336"/>
    </source>
</evidence>
<comment type="caution">
    <text evidence="1">The sequence shown here is derived from an EMBL/GenBank/DDBJ whole genome shotgun (WGS) entry which is preliminary data.</text>
</comment>
<dbReference type="EMBL" id="JBFOLK010000005">
    <property type="protein sequence ID" value="KAL2511136.1"/>
    <property type="molecule type" value="Genomic_DNA"/>
</dbReference>
<reference evidence="2" key="1">
    <citation type="submission" date="2024-07" db="EMBL/GenBank/DDBJ databases">
        <title>Two chromosome-level genome assemblies of Korean endemic species Abeliophyllum distichum and Forsythia ovata (Oleaceae).</title>
        <authorList>
            <person name="Jang H."/>
        </authorList>
    </citation>
    <scope>NUCLEOTIDE SEQUENCE [LARGE SCALE GENOMIC DNA]</scope>
</reference>
<evidence type="ECO:0000313" key="1">
    <source>
        <dbReference type="EMBL" id="KAL2511136.1"/>
    </source>
</evidence>
<dbReference type="AlphaFoldDB" id="A0ABD1TEK9"/>
<gene>
    <name evidence="1" type="ORF">Adt_16736</name>
</gene>
<accession>A0ABD1TEK9</accession>
<name>A0ABD1TEK9_9LAMI</name>